<feature type="transmembrane region" description="Helical" evidence="1">
    <location>
        <begin position="298"/>
        <end position="316"/>
    </location>
</feature>
<feature type="transmembrane region" description="Helical" evidence="1">
    <location>
        <begin position="235"/>
        <end position="257"/>
    </location>
</feature>
<dbReference type="GO" id="GO:0016020">
    <property type="term" value="C:membrane"/>
    <property type="evidence" value="ECO:0007669"/>
    <property type="project" value="InterPro"/>
</dbReference>
<feature type="transmembrane region" description="Helical" evidence="1">
    <location>
        <begin position="322"/>
        <end position="340"/>
    </location>
</feature>
<dbReference type="SUPFAM" id="SSF103481">
    <property type="entry name" value="Multidrug resistance efflux transporter EmrE"/>
    <property type="match status" value="2"/>
</dbReference>
<dbReference type="PANTHER" id="PTHR22911">
    <property type="entry name" value="ACYL-MALONYL CONDENSING ENZYME-RELATED"/>
    <property type="match status" value="1"/>
</dbReference>
<feature type="transmembrane region" description="Helical" evidence="1">
    <location>
        <begin position="63"/>
        <end position="80"/>
    </location>
</feature>
<dbReference type="InterPro" id="IPR037185">
    <property type="entry name" value="EmrE-like"/>
</dbReference>
<reference evidence="3" key="1">
    <citation type="submission" date="2009-10" db="EMBL/GenBank/DDBJ databases">
        <title>Diversity of trophic interactions inside an arsenic-rich microbial ecosystem.</title>
        <authorList>
            <person name="Bertin P.N."/>
            <person name="Heinrich-Salmeron A."/>
            <person name="Pelletier E."/>
            <person name="Goulhen-Chollet F."/>
            <person name="Arsene-Ploetze F."/>
            <person name="Gallien S."/>
            <person name="Calteau A."/>
            <person name="Vallenet D."/>
            <person name="Casiot C."/>
            <person name="Chane-Woon-Ming B."/>
            <person name="Giloteaux L."/>
            <person name="Barakat M."/>
            <person name="Bonnefoy V."/>
            <person name="Bruneel O."/>
            <person name="Chandler M."/>
            <person name="Cleiss J."/>
            <person name="Duran R."/>
            <person name="Elbaz-Poulichet F."/>
            <person name="Fonknechten N."/>
            <person name="Lauga B."/>
            <person name="Mornico D."/>
            <person name="Ortet P."/>
            <person name="Schaeffer C."/>
            <person name="Siguier P."/>
            <person name="Alexander Thil Smith A."/>
            <person name="Van Dorsselaer A."/>
            <person name="Weissenbach J."/>
            <person name="Medigue C."/>
            <person name="Le Paslier D."/>
        </authorList>
    </citation>
    <scope>NUCLEOTIDE SEQUENCE</scope>
</reference>
<dbReference type="InterPro" id="IPR000620">
    <property type="entry name" value="EamA_dom"/>
</dbReference>
<keyword evidence="1" id="KW-1133">Transmembrane helix</keyword>
<feature type="domain" description="EamA" evidence="2">
    <location>
        <begin position="208"/>
        <end position="340"/>
    </location>
</feature>
<comment type="caution">
    <text evidence="3">The sequence shown here is derived from an EMBL/GenBank/DDBJ whole genome shotgun (WGS) entry which is preliminary data.</text>
</comment>
<feature type="transmembrane region" description="Helical" evidence="1">
    <location>
        <begin position="155"/>
        <end position="173"/>
    </location>
</feature>
<dbReference type="AlphaFoldDB" id="E6PV72"/>
<dbReference type="Pfam" id="PF00892">
    <property type="entry name" value="EamA"/>
    <property type="match status" value="1"/>
</dbReference>
<feature type="transmembrane region" description="Helical" evidence="1">
    <location>
        <begin position="127"/>
        <end position="149"/>
    </location>
</feature>
<organism evidence="3">
    <name type="scientific">mine drainage metagenome</name>
    <dbReference type="NCBI Taxonomy" id="410659"/>
    <lineage>
        <taxon>unclassified sequences</taxon>
        <taxon>metagenomes</taxon>
        <taxon>ecological metagenomes</taxon>
    </lineage>
</organism>
<feature type="transmembrane region" description="Helical" evidence="1">
    <location>
        <begin position="180"/>
        <end position="198"/>
    </location>
</feature>
<evidence type="ECO:0000256" key="1">
    <source>
        <dbReference type="SAM" id="Phobius"/>
    </source>
</evidence>
<gene>
    <name evidence="3" type="ORF">CARN2_4274</name>
</gene>
<keyword evidence="1" id="KW-0472">Membrane</keyword>
<evidence type="ECO:0000313" key="3">
    <source>
        <dbReference type="EMBL" id="CBH98823.1"/>
    </source>
</evidence>
<feature type="transmembrane region" description="Helical" evidence="1">
    <location>
        <begin position="269"/>
        <end position="291"/>
    </location>
</feature>
<name>E6PV72_9ZZZZ</name>
<keyword evidence="1" id="KW-0812">Transmembrane</keyword>
<dbReference type="EMBL" id="CABM01000063">
    <property type="protein sequence ID" value="CBH98823.1"/>
    <property type="molecule type" value="Genomic_DNA"/>
</dbReference>
<accession>E6PV72</accession>
<sequence length="344" mass="36795">MRLSLRPRAKRRRAAGKQAIGHASDNVVMDFLVLLLGGAVLGLAGVFVHLADTSANIGPFASAFWRMAIATPLLLAWVAWQRRSQRQPATIVPMSEAAAEPPGALQLQHRPARNAPPALLQHWPTRWLTLFTATMFALDLLLFHVAAIWTTVGNATLESNFAPVVIALAFWAITRVAPSSVYVTGLVAALAGASLMIGPNFHDPRALLGDACGLTSALFYAAYQVGVQQARQRLATAPLMAAVTLLAALVLWPFAWFEGRLWPTAAIGWVWLVGLALLVQIGGQVVIAYAVRRLNPALSSVGLLVQPAMAVVYAWVLLGQALAGWQIAGAALVLVGIYLARRGM</sequence>
<feature type="transmembrane region" description="Helical" evidence="1">
    <location>
        <begin position="27"/>
        <end position="51"/>
    </location>
</feature>
<evidence type="ECO:0000259" key="2">
    <source>
        <dbReference type="Pfam" id="PF00892"/>
    </source>
</evidence>
<feature type="transmembrane region" description="Helical" evidence="1">
    <location>
        <begin position="204"/>
        <end position="223"/>
    </location>
</feature>
<proteinExistence type="predicted"/>
<protein>
    <submittedName>
        <fullName evidence="3">Putative Permease of the drug/metabolite transporter (DMT) superfamily</fullName>
    </submittedName>
</protein>